<dbReference type="InterPro" id="IPR015867">
    <property type="entry name" value="N-reg_PII/ATP_PRibTrfase_C"/>
</dbReference>
<name>A0ABY6BH09_9GAMM</name>
<evidence type="ECO:0000313" key="2">
    <source>
        <dbReference type="EMBL" id="UXI68797.1"/>
    </source>
</evidence>
<evidence type="ECO:0000313" key="3">
    <source>
        <dbReference type="Proteomes" id="UP001064632"/>
    </source>
</evidence>
<dbReference type="EMBL" id="CP104694">
    <property type="protein sequence ID" value="UXI68797.1"/>
    <property type="molecule type" value="Genomic_DNA"/>
</dbReference>
<dbReference type="InterPro" id="IPR004323">
    <property type="entry name" value="Ion_tolerance_CutA"/>
</dbReference>
<keyword evidence="3" id="KW-1185">Reference proteome</keyword>
<dbReference type="SUPFAM" id="SSF54913">
    <property type="entry name" value="GlnB-like"/>
    <property type="match status" value="1"/>
</dbReference>
<protein>
    <submittedName>
        <fullName evidence="2">Divalent-cation tolerance protein CutA</fullName>
    </submittedName>
</protein>
<dbReference type="InterPro" id="IPR011322">
    <property type="entry name" value="N-reg_PII-like_a/b"/>
</dbReference>
<dbReference type="Proteomes" id="UP001064632">
    <property type="component" value="Chromosome"/>
</dbReference>
<proteinExistence type="inferred from homology"/>
<organism evidence="2 3">
    <name type="scientific">Tahibacter amnicola</name>
    <dbReference type="NCBI Taxonomy" id="2976241"/>
    <lineage>
        <taxon>Bacteria</taxon>
        <taxon>Pseudomonadati</taxon>
        <taxon>Pseudomonadota</taxon>
        <taxon>Gammaproteobacteria</taxon>
        <taxon>Lysobacterales</taxon>
        <taxon>Rhodanobacteraceae</taxon>
        <taxon>Tahibacter</taxon>
    </lineage>
</organism>
<gene>
    <name evidence="2" type="ORF">N4264_03845</name>
</gene>
<dbReference type="Gene3D" id="3.30.70.120">
    <property type="match status" value="1"/>
</dbReference>
<reference evidence="2" key="1">
    <citation type="submission" date="2022-09" db="EMBL/GenBank/DDBJ databases">
        <title>Tahibacter sp. nov., isolated from a fresh water.</title>
        <authorList>
            <person name="Baek J.H."/>
            <person name="Lee J.K."/>
            <person name="Kim J.M."/>
            <person name="Jeon C.O."/>
        </authorList>
    </citation>
    <scope>NUCLEOTIDE SEQUENCE</scope>
    <source>
        <strain evidence="2">W38</strain>
    </source>
</reference>
<sequence length="108" mass="11548">MSVLIAYCTVPDAETAGRIAGQLVQERLAACVNSLPGVASTYVWEGRLCRDAEHLLLIKTTRDQLPALTARLVALHPYELPEVIAVDVAAGNPAYLDWVARSVGPAPP</sequence>
<comment type="similarity">
    <text evidence="1">Belongs to the CutA family.</text>
</comment>
<dbReference type="RefSeq" id="WP_261695756.1">
    <property type="nucleotide sequence ID" value="NZ_CP104694.1"/>
</dbReference>
<dbReference type="PANTHER" id="PTHR23419">
    <property type="entry name" value="DIVALENT CATION TOLERANCE CUTA-RELATED"/>
    <property type="match status" value="1"/>
</dbReference>
<dbReference type="Pfam" id="PF03091">
    <property type="entry name" value="CutA1"/>
    <property type="match status" value="1"/>
</dbReference>
<accession>A0ABY6BH09</accession>
<dbReference type="PANTHER" id="PTHR23419:SF8">
    <property type="entry name" value="FI09726P"/>
    <property type="match status" value="1"/>
</dbReference>
<evidence type="ECO:0000256" key="1">
    <source>
        <dbReference type="ARBA" id="ARBA00010169"/>
    </source>
</evidence>